<evidence type="ECO:0000313" key="3">
    <source>
        <dbReference type="Proteomes" id="UP000052023"/>
    </source>
</evidence>
<feature type="chain" id="PRO_5006444575" description="YARHG domain-containing protein" evidence="1">
    <location>
        <begin position="21"/>
        <end position="103"/>
    </location>
</feature>
<dbReference type="EMBL" id="LLYA01000170">
    <property type="protein sequence ID" value="KRR21680.1"/>
    <property type="molecule type" value="Genomic_DNA"/>
</dbReference>
<gene>
    <name evidence="2" type="ORF">CQ13_06415</name>
</gene>
<evidence type="ECO:0000256" key="1">
    <source>
        <dbReference type="SAM" id="SignalP"/>
    </source>
</evidence>
<dbReference type="Proteomes" id="UP000052023">
    <property type="component" value="Unassembled WGS sequence"/>
</dbReference>
<evidence type="ECO:0000313" key="2">
    <source>
        <dbReference type="EMBL" id="KRR21680.1"/>
    </source>
</evidence>
<proteinExistence type="predicted"/>
<dbReference type="AlphaFoldDB" id="A0A0R3MVL3"/>
<keyword evidence="1" id="KW-0732">Signal</keyword>
<reference evidence="2 3" key="1">
    <citation type="submission" date="2014-03" db="EMBL/GenBank/DDBJ databases">
        <title>Bradyrhizobium valentinum sp. nov., isolated from effective nodules of Lupinus mariae-josephae, a lupine endemic of basic-lime soils in Eastern Spain.</title>
        <authorList>
            <person name="Duran D."/>
            <person name="Rey L."/>
            <person name="Navarro A."/>
            <person name="Busquets A."/>
            <person name="Imperial J."/>
            <person name="Ruiz-Argueso T."/>
        </authorList>
    </citation>
    <scope>NUCLEOTIDE SEQUENCE [LARGE SCALE GENOMIC DNA]</scope>
    <source>
        <strain evidence="2 3">Ro19</strain>
    </source>
</reference>
<protein>
    <recommendedName>
        <fullName evidence="4">YARHG domain-containing protein</fullName>
    </recommendedName>
</protein>
<keyword evidence="3" id="KW-1185">Reference proteome</keyword>
<sequence>MKKMMFLAAAVAVLASPAFASDDLIAPNVVCKQGALGGKCWDRNRNVAPLSSGEYFANTESAEAIRLMQVSASDCSQFRGHIPPTRNWALIERFENCRAKAVR</sequence>
<comment type="caution">
    <text evidence="2">The sequence shown here is derived from an EMBL/GenBank/DDBJ whole genome shotgun (WGS) entry which is preliminary data.</text>
</comment>
<evidence type="ECO:0008006" key="4">
    <source>
        <dbReference type="Google" id="ProtNLM"/>
    </source>
</evidence>
<name>A0A0R3MVL3_9BRAD</name>
<organism evidence="2 3">
    <name type="scientific">Bradyrhizobium retamae</name>
    <dbReference type="NCBI Taxonomy" id="1300035"/>
    <lineage>
        <taxon>Bacteria</taxon>
        <taxon>Pseudomonadati</taxon>
        <taxon>Pseudomonadota</taxon>
        <taxon>Alphaproteobacteria</taxon>
        <taxon>Hyphomicrobiales</taxon>
        <taxon>Nitrobacteraceae</taxon>
        <taxon>Bradyrhizobium</taxon>
    </lineage>
</organism>
<accession>A0A0R3MVL3</accession>
<feature type="signal peptide" evidence="1">
    <location>
        <begin position="1"/>
        <end position="20"/>
    </location>
</feature>
<dbReference type="RefSeq" id="WP_057845580.1">
    <property type="nucleotide sequence ID" value="NZ_LLYA01000170.1"/>
</dbReference>